<reference evidence="9 10" key="2">
    <citation type="submission" date="2018-11" db="EMBL/GenBank/DDBJ databases">
        <authorList>
            <consortium name="Pathogen Informatics"/>
        </authorList>
    </citation>
    <scope>NUCLEOTIDE SEQUENCE [LARGE SCALE GENOMIC DNA]</scope>
</reference>
<comment type="subcellular location">
    <subcellularLocation>
        <location evidence="1">Membrane</location>
        <topology evidence="1">Multi-pass membrane protein</topology>
    </subcellularLocation>
</comment>
<dbReference type="SMART" id="SM00089">
    <property type="entry name" value="PKD"/>
    <property type="match status" value="2"/>
</dbReference>
<dbReference type="PANTHER" id="PTHR46730:SF1">
    <property type="entry name" value="PLAT DOMAIN-CONTAINING PROTEIN"/>
    <property type="match status" value="1"/>
</dbReference>
<keyword evidence="4" id="KW-1133">Transmembrane helix</keyword>
<evidence type="ECO:0000256" key="4">
    <source>
        <dbReference type="ARBA" id="ARBA00022989"/>
    </source>
</evidence>
<dbReference type="Pfam" id="PF00801">
    <property type="entry name" value="PKD"/>
    <property type="match status" value="2"/>
</dbReference>
<dbReference type="GO" id="GO:0005886">
    <property type="term" value="C:plasma membrane"/>
    <property type="evidence" value="ECO:0007669"/>
    <property type="project" value="TreeGrafter"/>
</dbReference>
<keyword evidence="7" id="KW-0732">Signal</keyword>
<reference evidence="11" key="1">
    <citation type="submission" date="2016-04" db="UniProtKB">
        <authorList>
            <consortium name="WormBaseParasite"/>
        </authorList>
    </citation>
    <scope>IDENTIFICATION</scope>
</reference>
<keyword evidence="10" id="KW-1185">Reference proteome</keyword>
<evidence type="ECO:0000256" key="6">
    <source>
        <dbReference type="SAM" id="MobiDB-lite"/>
    </source>
</evidence>
<name>A0A158RD93_HYDTA</name>
<dbReference type="Proteomes" id="UP000274429">
    <property type="component" value="Unassembled WGS sequence"/>
</dbReference>
<dbReference type="EMBL" id="UYWX01000007">
    <property type="protein sequence ID" value="VDM15854.1"/>
    <property type="molecule type" value="Genomic_DNA"/>
</dbReference>
<dbReference type="InterPro" id="IPR002859">
    <property type="entry name" value="PKD/REJ-like"/>
</dbReference>
<dbReference type="Pfam" id="PF02010">
    <property type="entry name" value="REJ"/>
    <property type="match status" value="1"/>
</dbReference>
<dbReference type="GO" id="GO:0006816">
    <property type="term" value="P:calcium ion transport"/>
    <property type="evidence" value="ECO:0007669"/>
    <property type="project" value="TreeGrafter"/>
</dbReference>
<dbReference type="PROSITE" id="PS50093">
    <property type="entry name" value="PKD"/>
    <property type="match status" value="1"/>
</dbReference>
<dbReference type="InterPro" id="IPR013783">
    <property type="entry name" value="Ig-like_fold"/>
</dbReference>
<dbReference type="STRING" id="6205.A0A158RD93"/>
<evidence type="ECO:0000313" key="10">
    <source>
        <dbReference type="Proteomes" id="UP000274429"/>
    </source>
</evidence>
<dbReference type="SUPFAM" id="SSF49299">
    <property type="entry name" value="PKD domain"/>
    <property type="match status" value="1"/>
</dbReference>
<dbReference type="Gene3D" id="2.60.40.10">
    <property type="entry name" value="Immunoglobulins"/>
    <property type="match status" value="1"/>
</dbReference>
<keyword evidence="2" id="KW-0812">Transmembrane</keyword>
<keyword evidence="5" id="KW-0472">Membrane</keyword>
<evidence type="ECO:0000256" key="2">
    <source>
        <dbReference type="ARBA" id="ARBA00022692"/>
    </source>
</evidence>
<evidence type="ECO:0000256" key="1">
    <source>
        <dbReference type="ARBA" id="ARBA00004141"/>
    </source>
</evidence>
<feature type="region of interest" description="Disordered" evidence="6">
    <location>
        <begin position="247"/>
        <end position="267"/>
    </location>
</feature>
<protein>
    <submittedName>
        <fullName evidence="11">PKD domain-containing protein</fullName>
    </submittedName>
</protein>
<sequence length="2606" mass="288082">MAVALLLLGAVSVVSTAAYPTHSYHIFMDCYDPICSMNGIYGFHCKKGICRYICSEYGCRQDGLVDRPMKDMSNLIFHGCHDLSCAVNGFYGYGCTGGACHYICSSGGCVDVGWIKPTARCSPRSKQLKVRNPKIAKGAPKKVNIKIRQGDSTKEEDLDEQRSTQVSIDATEPVTTVVPVINKIEEKEEVTEQIQLESTLAMELLTEESTELIEASTESKVTDGTTEVHKIVENDIKKSEAIKVLDADKENAVPPSEQDSKRKLATKTPPKKRLLRRLRSSQDQESGEQGNLRRPLVYTLTVLGVEFLRVFGVVLEEDVLSNVHVLEAIFTLKEVCDREAMLNLFTFNPYIPKQGFDAETCNTQCQQMAYTCSVTAGTDFCMCGDRPVDMKNSVYICPGGHTDIRCVSSNNTFLLLHTSLDSALPGLVGGVQEISISYSALQEYLPVPISSMNLEVSVLPESSWEPVGSPPPSTIDFISPTPLTQDVLLGLKYNSRRFAVTPLRISFNRTVQMEKILFECPKQVLKGVSFDCRLIAEVTDGFGGKVTWDQQFSEDFIFPSSNFDYIGTPNLYSGPSLSKCTLDGMVVTGTQAMYAGRVHEVFIKLTAPTTMQIFILRPTCDRGLIYDYFTDTCQPEGFEGTECTDQEVYNPLFRTCVQRFMTESERINKRGIKQDNPKASTSVPYTVVKVTSRLPPFLSLIVDAKYLDLQSFQLQKPFRVEIGDRIGVLPANLEAVDCTHSTKTAPADLVYSSTSPVSIEEGTTFSKLIRLDGKRYKISAAVVAAPDAMLFKGRFETSGVKQVTATVNMDTYSAVPQVGTFLSIINVVGPLQAPQLTQFIFTLGKAEVLCLIVEQGGEATYLWDFGDGSPVETSVVSEVRHIFQRIGLLALSFGVKNAFDSATYTFPIKVYETVSLGALTVEPTNRVFESQKPIDFLATVITGSEISFKWFVDGELIQETATPKASITFDRAANYTVTLNASNCITWQDAQVDIEIVAPIKAIFLESDSIPIGLESYLTFGYCDGLPLSGEVSIDSGAWSPLIIELMSRSLYSPPLLFTDIGRRQATVRLISAQDSVQKNFDFWVEELPNHYLLQAKSRQVYVNDDIVLTSKITGNCTGGTIEVSDDHIFKDVHITRHNEVVPAEITHKHGGYPDPGVYAFHGLLLCAGRAFTNDEIVVVMPSLGTYELRADGERVPQYENYYVHVHRTKGLASPCLSVIVDWGDGSQKSLTFYEEGTPVGHSYTKGGHYDVTAKIKQDKETKNLNHLNVEVGVGIFGFGCFVQPSGVCEVDEEFELIAVYRSNEEVMITLSENGMPATVRQLVREVSNNLFKRQCTLEVETQYRVHDFEAELERSSSRSSGDLALHVRYTGMDLSRPHGVRVSVNWANESSTTVSMPDSVNDLRLTHRMSKDGNLMLEVVVSNNVSSQRLLLPFSYFKPIISVQLNILIDEIDSPGYGPEHECFTTDDSLRFEAVTKGGAINATHLVVKEVDKGVTIFEEIYTSPSIVYKMTAQGEVRLSFIGLADRACVCADLGNGRHLAYPPVGGAKCGECSDYSTASRTLTRKSLILPVVYASPGTFTVTASVSHITAELKVIVSPVGCYAPSILLELPEIANPNTPVGIKVEERLTIIARSNGTLCPQFTPMVYKWQIFKLNYSTTERLKWIDLPQFPSKSNLQVNIPPHLLEPGLYEAYLSGMVDDVEVYSAVSAFIAVAELAPVVRFEKNGEEAVTISESITALCLSPAKYSFNPNIPHAKLGEGLEGWKLTCTRRENGSFSAVTSCELPRIPGMELGDFCIDRGLLNFTNVYHFQARISNGHSVGVGNLQVTFAAGDLPSLQIKMVRPELGLDCCLEGITSVSKTTDLGLEGACTGSCEGAFLWTIKKFDYCGTVIPLTKEELKEASKAEFDNKLLIINSKFLSQWNNKHILLVCFSHTSVLGFKTEVCKRFHPAIPPVLGECRVDHTGEIARDTIVCLSCDGMRSDKRPVLYRFQQGIDGKQFTFATSSEPKYCGRVPYVSGDFDLCVSVTDNMGSLSERCFLSLRFKVETPIDVNAKLEGIFNCTDNELSDSLTSSDPNQISVTVQSLSRLLKDWKKLPLERISCHEHCHLFYFNVDKIAAQLVEATKRLEVTNTNALQMTVSTLSAVAAISGDMTQSAQLQLSFIIQNVIRNFEDISQSSSKEDSIDIGIMILSTFFDVLNGTQSQLISPHLEDVVTKPSTMTYDTDIDNYEPEGDTEEEQYSSLSAINTRMNQELVSAELYQQLVTLQMEVTRSLGSLLTNNEGIAISTPLGKISLRKVSKSSVNYWLSESYGDYSSSSITFAGLEDLFNDTDDILIQTMVARGSLFGFADTAHTLVAAHSMAVELTVFKNEEELSVQGMPGSVTVRIAMDLKDSLPPFTSGTLDGSPMKLPDPIIAVDGSIVHQQLVMVGFEIGEEAVSFSFQIEPDDVDAKPQYLVVASFVNPPDLSNVDCKWALIWALVPPTLDVYDNQSITVEEKEANFTFFINNVDFARHKKEALNATVGQMIGASVLKTLWVGFRQLSIVERNLDWKMLPLPYPFFDQINTTIKYRGFTTTCNFLDKDLAEWSTKGCVVHHFLHWSHS</sequence>
<keyword evidence="3" id="KW-0677">Repeat</keyword>
<evidence type="ECO:0000256" key="7">
    <source>
        <dbReference type="SAM" id="SignalP"/>
    </source>
</evidence>
<dbReference type="InterPro" id="IPR022409">
    <property type="entry name" value="PKD/Chitinase_dom"/>
</dbReference>
<evidence type="ECO:0000256" key="5">
    <source>
        <dbReference type="ARBA" id="ARBA00023136"/>
    </source>
</evidence>
<dbReference type="InterPro" id="IPR035986">
    <property type="entry name" value="PKD_dom_sf"/>
</dbReference>
<dbReference type="OrthoDB" id="444119at2759"/>
<proteinExistence type="predicted"/>
<dbReference type="CDD" id="cd00146">
    <property type="entry name" value="PKD"/>
    <property type="match status" value="2"/>
</dbReference>
<organism evidence="11">
    <name type="scientific">Hydatigena taeniaeformis</name>
    <name type="common">Feline tapeworm</name>
    <name type="synonym">Taenia taeniaeformis</name>
    <dbReference type="NCBI Taxonomy" id="6205"/>
    <lineage>
        <taxon>Eukaryota</taxon>
        <taxon>Metazoa</taxon>
        <taxon>Spiralia</taxon>
        <taxon>Lophotrochozoa</taxon>
        <taxon>Platyhelminthes</taxon>
        <taxon>Cestoda</taxon>
        <taxon>Eucestoda</taxon>
        <taxon>Cyclophyllidea</taxon>
        <taxon>Taeniidae</taxon>
        <taxon>Hydatigera</taxon>
    </lineage>
</organism>
<evidence type="ECO:0000313" key="11">
    <source>
        <dbReference type="WBParaSite" id="TTAC_0000010701-mRNA-1"/>
    </source>
</evidence>
<gene>
    <name evidence="9" type="ORF">TTAC_LOCUS108</name>
</gene>
<evidence type="ECO:0000313" key="9">
    <source>
        <dbReference type="EMBL" id="VDM15854.1"/>
    </source>
</evidence>
<accession>A0A158RD93</accession>
<dbReference type="WBParaSite" id="TTAC_0000010701-mRNA-1">
    <property type="protein sequence ID" value="TTAC_0000010701-mRNA-1"/>
    <property type="gene ID" value="TTAC_0000010701"/>
</dbReference>
<evidence type="ECO:0000259" key="8">
    <source>
        <dbReference type="PROSITE" id="PS50093"/>
    </source>
</evidence>
<feature type="chain" id="PRO_5043135998" evidence="7">
    <location>
        <begin position="19"/>
        <end position="2606"/>
    </location>
</feature>
<evidence type="ECO:0000256" key="3">
    <source>
        <dbReference type="ARBA" id="ARBA00022737"/>
    </source>
</evidence>
<dbReference type="InterPro" id="IPR000601">
    <property type="entry name" value="PKD_dom"/>
</dbReference>
<feature type="signal peptide" evidence="7">
    <location>
        <begin position="1"/>
        <end position="18"/>
    </location>
</feature>
<dbReference type="PANTHER" id="PTHR46730">
    <property type="entry name" value="POLYCYSTIN-1"/>
    <property type="match status" value="1"/>
</dbReference>
<feature type="domain" description="PKD" evidence="8">
    <location>
        <begin position="854"/>
        <end position="910"/>
    </location>
</feature>
<dbReference type="GO" id="GO:0005261">
    <property type="term" value="F:monoatomic cation channel activity"/>
    <property type="evidence" value="ECO:0007669"/>
    <property type="project" value="TreeGrafter"/>
</dbReference>